<feature type="domain" description="SpoVT-AbrB" evidence="2">
    <location>
        <begin position="6"/>
        <end position="51"/>
    </location>
</feature>
<reference evidence="4" key="1">
    <citation type="submission" date="2009-09" db="EMBL/GenBank/DDBJ databases">
        <title>The complete plasmid1 of Alicyclobacillus acidocaldarius subsp. acidocaldarius DSM 446.</title>
        <authorList>
            <consortium name="US DOE Joint Genome Institute (JGI-PGF)"/>
            <person name="Lucas S."/>
            <person name="Copeland A."/>
            <person name="Lapidus A."/>
            <person name="Glavina del Rio T."/>
            <person name="Dalin E."/>
            <person name="Tice H."/>
            <person name="Bruce D."/>
            <person name="Goodwin L."/>
            <person name="Pitluck S."/>
            <person name="Kyrpides N."/>
            <person name="Mavromatis K."/>
            <person name="Ivanova N."/>
            <person name="Ovchinnikova G."/>
            <person name="Chertkov O."/>
            <person name="Sims D."/>
            <person name="Brettin T."/>
            <person name="Detter J.C."/>
            <person name="Han C."/>
            <person name="Larimer F."/>
            <person name="Land M."/>
            <person name="Hauser L."/>
            <person name="Markowitz V."/>
            <person name="Cheng J.-F."/>
            <person name="Hugenholtz P."/>
            <person name="Woyke T."/>
            <person name="Wu D."/>
            <person name="Pukall R."/>
            <person name="Klenk H.-P."/>
            <person name="Eisen J.A."/>
        </authorList>
    </citation>
    <scope>NUCLEOTIDE SEQUENCE [LARGE SCALE GENOMIC DNA]</scope>
    <source>
        <strain evidence="4">ATCC 27009 / DSM 446 / BCRC 14685 / JCM 5260 / KCTC 1825 / NBRC 15652 / NCIMB 11725 / NRRL B-14509 / 104-IA</strain>
        <plasmid evidence="4">pAACI01</plasmid>
    </source>
</reference>
<dbReference type="PANTHER" id="PTHR36432">
    <property type="match status" value="1"/>
</dbReference>
<accession>C8WYE1</accession>
<dbReference type="SMART" id="SM00966">
    <property type="entry name" value="SpoVT_AbrB"/>
    <property type="match status" value="1"/>
</dbReference>
<dbReference type="Proteomes" id="UP000001917">
    <property type="component" value="Plasmid pAACI01"/>
</dbReference>
<keyword evidence="4" id="KW-1185">Reference proteome</keyword>
<organism evidence="3 4">
    <name type="scientific">Alicyclobacillus acidocaldarius subsp. acidocaldarius (strain ATCC 27009 / DSM 446 / BCRC 14685 / JCM 5260 / KCTC 1825 / NBRC 15652 / NCIMB 11725 / NRRL B-14509 / 104-IA)</name>
    <name type="common">Bacillus acidocaldarius</name>
    <dbReference type="NCBI Taxonomy" id="521098"/>
    <lineage>
        <taxon>Bacteria</taxon>
        <taxon>Bacillati</taxon>
        <taxon>Bacillota</taxon>
        <taxon>Bacilli</taxon>
        <taxon>Bacillales</taxon>
        <taxon>Alicyclobacillaceae</taxon>
        <taxon>Alicyclobacillus</taxon>
    </lineage>
</organism>
<evidence type="ECO:0000256" key="1">
    <source>
        <dbReference type="PROSITE-ProRule" id="PRU01076"/>
    </source>
</evidence>
<dbReference type="KEGG" id="aac:Aaci_3032"/>
<name>C8WYE1_ALIAD</name>
<dbReference type="PANTHER" id="PTHR36432:SF4">
    <property type="entry name" value="TRANSITION STATE REGULATOR ABH-RELATED"/>
    <property type="match status" value="1"/>
</dbReference>
<proteinExistence type="predicted"/>
<evidence type="ECO:0000313" key="3">
    <source>
        <dbReference type="EMBL" id="ACV60035.1"/>
    </source>
</evidence>
<reference evidence="3 4" key="2">
    <citation type="journal article" date="2010" name="Stand. Genomic Sci.">
        <title>Complete genome sequence of Alicyclobacillus acidocaldarius type strain (104-IA).</title>
        <authorList>
            <person name="Mavromatis K."/>
            <person name="Sikorski J."/>
            <person name="Lapidus A."/>
            <person name="Glavina Del Rio T."/>
            <person name="Copeland A."/>
            <person name="Tice H."/>
            <person name="Cheng J.F."/>
            <person name="Lucas S."/>
            <person name="Chen F."/>
            <person name="Nolan M."/>
            <person name="Bruce D."/>
            <person name="Goodwin L."/>
            <person name="Pitluck S."/>
            <person name="Ivanova N."/>
            <person name="Ovchinnikova G."/>
            <person name="Pati A."/>
            <person name="Chen A."/>
            <person name="Palaniappan K."/>
            <person name="Land M."/>
            <person name="Hauser L."/>
            <person name="Chang Y.J."/>
            <person name="Jeffries C.D."/>
            <person name="Chain P."/>
            <person name="Meincke L."/>
            <person name="Sims D."/>
            <person name="Chertkov O."/>
            <person name="Han C."/>
            <person name="Brettin T."/>
            <person name="Detter J.C."/>
            <person name="Wahrenburg C."/>
            <person name="Rohde M."/>
            <person name="Pukall R."/>
            <person name="Goker M."/>
            <person name="Bristow J."/>
            <person name="Eisen J.A."/>
            <person name="Markowitz V."/>
            <person name="Hugenholtz P."/>
            <person name="Klenk H.P."/>
            <person name="Kyrpides N.C."/>
        </authorList>
    </citation>
    <scope>NUCLEOTIDE SEQUENCE [LARGE SCALE GENOMIC DNA]</scope>
    <source>
        <strain evidence="4">ATCC 27009 / DSM 446 / BCRC 14685 / JCM 5260 / KCTC 1825 / NBRC 15652 / NCIMB 11725 / NRRL B-14509 / 104-IA</strain>
        <plasmid evidence="3 4">pAACI01</plasmid>
    </source>
</reference>
<evidence type="ECO:0000259" key="2">
    <source>
        <dbReference type="PROSITE" id="PS51740"/>
    </source>
</evidence>
<dbReference type="Pfam" id="PF04014">
    <property type="entry name" value="MazE_antitoxin"/>
    <property type="match status" value="1"/>
</dbReference>
<dbReference type="SUPFAM" id="SSF89447">
    <property type="entry name" value="AbrB/MazE/MraZ-like"/>
    <property type="match status" value="1"/>
</dbReference>
<dbReference type="PROSITE" id="PS51740">
    <property type="entry name" value="SPOVT_ABRB"/>
    <property type="match status" value="1"/>
</dbReference>
<keyword evidence="3" id="KW-0614">Plasmid</keyword>
<protein>
    <submittedName>
        <fullName evidence="3">Transcriptional regulator, AbrB family</fullName>
    </submittedName>
</protein>
<dbReference type="GO" id="GO:0003677">
    <property type="term" value="F:DNA binding"/>
    <property type="evidence" value="ECO:0007669"/>
    <property type="project" value="UniProtKB-UniRule"/>
</dbReference>
<dbReference type="AlphaFoldDB" id="C8WYE1"/>
<dbReference type="Gene3D" id="2.10.260.10">
    <property type="match status" value="1"/>
</dbReference>
<dbReference type="EMBL" id="CP001728">
    <property type="protein sequence ID" value="ACV60035.1"/>
    <property type="molecule type" value="Genomic_DNA"/>
</dbReference>
<gene>
    <name evidence="3" type="ordered locus">Aaci_3032</name>
</gene>
<dbReference type="RefSeq" id="WP_015759761.1">
    <property type="nucleotide sequence ID" value="NC_013206.1"/>
</dbReference>
<dbReference type="InterPro" id="IPR037914">
    <property type="entry name" value="SpoVT-AbrB_sf"/>
</dbReference>
<geneLocation type="plasmid" evidence="3 4">
    <name>pAACI01</name>
</geneLocation>
<dbReference type="HOGENOM" id="CLU_158484_0_1_9"/>
<sequence>MRKSVGIVRNLDALNRVILPKSLRDTLGILPHSSVEAFIDGDRIVLRKYAPGCVFCGQIDGTSLFRHKPVCGTCRRELAQLSRERAPASR</sequence>
<evidence type="ECO:0000313" key="4">
    <source>
        <dbReference type="Proteomes" id="UP000001917"/>
    </source>
</evidence>
<dbReference type="InterPro" id="IPR052731">
    <property type="entry name" value="B_subtilis_Trans_State_Reg"/>
</dbReference>
<keyword evidence="1" id="KW-0238">DNA-binding</keyword>
<dbReference type="InterPro" id="IPR007159">
    <property type="entry name" value="SpoVT-AbrB_dom"/>
</dbReference>